<comment type="caution">
    <text evidence="3">The sequence shown here is derived from an EMBL/GenBank/DDBJ whole genome shotgun (WGS) entry which is preliminary data.</text>
</comment>
<gene>
    <name evidence="3" type="ORF">OQ273_03365</name>
</gene>
<dbReference type="InterPro" id="IPR009015">
    <property type="entry name" value="Fucose_isomerase_N/cen_sf"/>
</dbReference>
<reference evidence="3" key="1">
    <citation type="submission" date="2022-11" db="EMBL/GenBank/DDBJ databases">
        <title>Draft genome sequence of Hoeflea poritis E7-10 and Hoeflea prorocentri PM5-8, separated from scleractinian coral Porites lutea and marine dinoflagellate.</title>
        <authorList>
            <person name="Zhang G."/>
            <person name="Wei Q."/>
            <person name="Cai L."/>
        </authorList>
    </citation>
    <scope>NUCLEOTIDE SEQUENCE</scope>
    <source>
        <strain evidence="3">PM5-8</strain>
    </source>
</reference>
<dbReference type="PANTHER" id="PTHR36120:SF1">
    <property type="entry name" value="L-FUCOSE ISOMERASE C-TERMINAL DOMAIN-CONTAINING PROTEIN"/>
    <property type="match status" value="1"/>
</dbReference>
<proteinExistence type="predicted"/>
<dbReference type="EMBL" id="JAPJZI010000001">
    <property type="protein sequence ID" value="MDA5397605.1"/>
    <property type="molecule type" value="Genomic_DNA"/>
</dbReference>
<sequence length="477" mass="51637">MANKLKIGLIRASLPSYFPEKHNVWARAEKMLGDLCNTHEVEFFAPKDVPINGQDTVRVLEQCAVEGVDFVLLLHGGFTMGDVARTVAASAFRAGFWSVPEPVRTGDVQLNNFVSLNMSLSIARQVRDLKTRPVTWYHGAPESQALKDRLSTTLRALKAAKALVGARIGMVGGLAMTFYNMEVSTNVLRQRLGVEVANHDMHELTGRMNAIDDSRVLAELAALRAAATVDGISDSQMEITARCTLALRDIAADGGYEALTLSDWPALQEDPGMHPGAAFSMLEEVDDIPVVSEGDVLGAVTQLVAKALSGRVGYLLDMTEPDLDSGQLLMWHGGGGPLYLADEAGARWINHPMIGRGTEQGPIYGAISDLVFKDGPVSVFRVARDAGALFSMNATVSGRDPSGFTGCRGWLEDFTIDGTDASLEDVVATVMAHGLEHHFVLVPGDIRAPLAEFGAWLSMDTLSYRPMRDHLDIRDFS</sequence>
<dbReference type="Proteomes" id="UP001151234">
    <property type="component" value="Unassembled WGS sequence"/>
</dbReference>
<dbReference type="GO" id="GO:0005737">
    <property type="term" value="C:cytoplasm"/>
    <property type="evidence" value="ECO:0007669"/>
    <property type="project" value="InterPro"/>
</dbReference>
<dbReference type="GO" id="GO:0005996">
    <property type="term" value="P:monosaccharide metabolic process"/>
    <property type="evidence" value="ECO:0007669"/>
    <property type="project" value="InterPro"/>
</dbReference>
<dbReference type="RefSeq" id="WP_267989064.1">
    <property type="nucleotide sequence ID" value="NZ_JAPJZI010000001.1"/>
</dbReference>
<keyword evidence="2" id="KW-0119">Carbohydrate metabolism</keyword>
<protein>
    <recommendedName>
        <fullName evidence="5">Fucose isomerase</fullName>
    </recommendedName>
</protein>
<evidence type="ECO:0000256" key="2">
    <source>
        <dbReference type="ARBA" id="ARBA00023277"/>
    </source>
</evidence>
<organism evidence="3 4">
    <name type="scientific">Hoeflea prorocentri</name>
    <dbReference type="NCBI Taxonomy" id="1922333"/>
    <lineage>
        <taxon>Bacteria</taxon>
        <taxon>Pseudomonadati</taxon>
        <taxon>Pseudomonadota</taxon>
        <taxon>Alphaproteobacteria</taxon>
        <taxon>Hyphomicrobiales</taxon>
        <taxon>Rhizobiaceae</taxon>
        <taxon>Hoeflea</taxon>
    </lineage>
</organism>
<dbReference type="AlphaFoldDB" id="A0A9X3UFX1"/>
<dbReference type="GO" id="GO:0016861">
    <property type="term" value="F:intramolecular oxidoreductase activity, interconverting aldoses and ketoses"/>
    <property type="evidence" value="ECO:0007669"/>
    <property type="project" value="InterPro"/>
</dbReference>
<keyword evidence="1" id="KW-0413">Isomerase</keyword>
<evidence type="ECO:0000313" key="3">
    <source>
        <dbReference type="EMBL" id="MDA5397605.1"/>
    </source>
</evidence>
<dbReference type="SUPFAM" id="SSF53743">
    <property type="entry name" value="FucI/AraA N-terminal and middle domains"/>
    <property type="match status" value="1"/>
</dbReference>
<dbReference type="PANTHER" id="PTHR36120">
    <property type="entry name" value="FUCOSE ISOMERASE"/>
    <property type="match status" value="1"/>
</dbReference>
<keyword evidence="4" id="KW-1185">Reference proteome</keyword>
<accession>A0A9X3UFX1</accession>
<evidence type="ECO:0000256" key="1">
    <source>
        <dbReference type="ARBA" id="ARBA00023235"/>
    </source>
</evidence>
<evidence type="ECO:0008006" key="5">
    <source>
        <dbReference type="Google" id="ProtNLM"/>
    </source>
</evidence>
<evidence type="ECO:0000313" key="4">
    <source>
        <dbReference type="Proteomes" id="UP001151234"/>
    </source>
</evidence>
<name>A0A9X3UFX1_9HYPH</name>